<evidence type="ECO:0000256" key="2">
    <source>
        <dbReference type="SAM" id="Phobius"/>
    </source>
</evidence>
<dbReference type="RefSeq" id="WP_160041214.1">
    <property type="nucleotide sequence ID" value="NZ_BORQ01000002.1"/>
</dbReference>
<keyword evidence="2" id="KW-0812">Transmembrane</keyword>
<accession>A0A920CBT3</accession>
<feature type="region of interest" description="Disordered" evidence="1">
    <location>
        <begin position="1"/>
        <end position="108"/>
    </location>
</feature>
<feature type="compositionally biased region" description="Basic residues" evidence="1">
    <location>
        <begin position="10"/>
        <end position="22"/>
    </location>
</feature>
<dbReference type="Proteomes" id="UP000679779">
    <property type="component" value="Unassembled WGS sequence"/>
</dbReference>
<protein>
    <submittedName>
        <fullName evidence="3">Uncharacterized protein</fullName>
    </submittedName>
</protein>
<keyword evidence="2" id="KW-0472">Membrane</keyword>
<feature type="compositionally biased region" description="Basic and acidic residues" evidence="1">
    <location>
        <begin position="53"/>
        <end position="69"/>
    </location>
</feature>
<keyword evidence="2" id="KW-1133">Transmembrane helix</keyword>
<comment type="caution">
    <text evidence="3">The sequence shown here is derived from an EMBL/GenBank/DDBJ whole genome shotgun (WGS) entry which is preliminary data.</text>
</comment>
<feature type="transmembrane region" description="Helical" evidence="2">
    <location>
        <begin position="120"/>
        <end position="141"/>
    </location>
</feature>
<evidence type="ECO:0000256" key="1">
    <source>
        <dbReference type="SAM" id="MobiDB-lite"/>
    </source>
</evidence>
<reference evidence="3" key="1">
    <citation type="submission" date="2021-03" db="EMBL/GenBank/DDBJ databases">
        <title>Antimicrobial resistance genes in bacteria isolated from Japanese honey, and their potential for conferring macrolide and lincosamide resistance in the American foulbrood pathogen Paenibacillus larvae.</title>
        <authorList>
            <person name="Okamoto M."/>
            <person name="Kumagai M."/>
            <person name="Kanamori H."/>
            <person name="Takamatsu D."/>
        </authorList>
    </citation>
    <scope>NUCLEOTIDE SEQUENCE</scope>
    <source>
        <strain evidence="3">J2TS6</strain>
    </source>
</reference>
<gene>
    <name evidence="3" type="ORF">J2TS6_19780</name>
</gene>
<organism evidence="3 4">
    <name type="scientific">Paenibacillus albilobatus</name>
    <dbReference type="NCBI Taxonomy" id="2716884"/>
    <lineage>
        <taxon>Bacteria</taxon>
        <taxon>Bacillati</taxon>
        <taxon>Bacillota</taxon>
        <taxon>Bacilli</taxon>
        <taxon>Bacillales</taxon>
        <taxon>Paenibacillaceae</taxon>
        <taxon>Paenibacillus</taxon>
    </lineage>
</organism>
<evidence type="ECO:0000313" key="3">
    <source>
        <dbReference type="EMBL" id="GIO30837.1"/>
    </source>
</evidence>
<evidence type="ECO:0000313" key="4">
    <source>
        <dbReference type="Proteomes" id="UP000679779"/>
    </source>
</evidence>
<dbReference type="AlphaFoldDB" id="A0A920CBT3"/>
<proteinExistence type="predicted"/>
<keyword evidence="4" id="KW-1185">Reference proteome</keyword>
<dbReference type="EMBL" id="BORQ01000002">
    <property type="protein sequence ID" value="GIO30837.1"/>
    <property type="molecule type" value="Genomic_DNA"/>
</dbReference>
<name>A0A920CBT3_9BACL</name>
<sequence>MSTELSRVKTYNHRKKNGKKKPPAPASEESRPVSAQPRRGRGKSGSATLSRVKAKDERNHAPKPEEETRSASFEPAGAFRSRTEKYKTGQHTSKRTGEEEDSTPSRTERYASRKIMISKYFTNSLFILFLVLTAFLVYWGVKGAPPLEELW</sequence>